<dbReference type="InterPro" id="IPR016193">
    <property type="entry name" value="Cytidine_deaminase-like"/>
</dbReference>
<keyword evidence="2" id="KW-0501">Molybdenum cofactor biosynthesis</keyword>
<protein>
    <recommendedName>
        <fullName evidence="5">Sulfur carrier protein FdhD</fullName>
    </recommendedName>
</protein>
<sequence>MNPTENPTPANSDCQGSTESEIRRYDGGLGPQEADQVVVEEPLEIRVNSEPFATLLRTPGQDANLALGFLYAEGVIDCRKDIGALSLCGEDALAGPGGESDAPADDSLANIVDLLTTDPQRKITPPARQGVAVSSCGVCGKRSIAEAMALTPPPGPAPGSPPARWLDPGLIGKLPDSLKSRQEIFKRTGALHAAAVFNSQGKLLLLSEDIGRHNAVDKIIGAALLEEMLPLSQCILQVSGRVSFEIVQKAYRAGIPAISAVSGVSNLSISLARSTGLLLAGFVREEKYSLYSAGSCLLDDPPGELES</sequence>
<evidence type="ECO:0000256" key="3">
    <source>
        <dbReference type="SAM" id="MobiDB-lite"/>
    </source>
</evidence>
<dbReference type="EMBL" id="UINC01079860">
    <property type="protein sequence ID" value="SVC22277.1"/>
    <property type="molecule type" value="Genomic_DNA"/>
</dbReference>
<accession>A0A382KH41</accession>
<feature type="region of interest" description="Disordered" evidence="3">
    <location>
        <begin position="1"/>
        <end position="29"/>
    </location>
</feature>
<dbReference type="PANTHER" id="PTHR30592:SF1">
    <property type="entry name" value="SULFUR CARRIER PROTEIN FDHD"/>
    <property type="match status" value="1"/>
</dbReference>
<dbReference type="GO" id="GO:0016783">
    <property type="term" value="F:sulfurtransferase activity"/>
    <property type="evidence" value="ECO:0007669"/>
    <property type="project" value="InterPro"/>
</dbReference>
<name>A0A382KH41_9ZZZZ</name>
<dbReference type="AlphaFoldDB" id="A0A382KH41"/>
<evidence type="ECO:0008006" key="5">
    <source>
        <dbReference type="Google" id="ProtNLM"/>
    </source>
</evidence>
<dbReference type="SUPFAM" id="SSF53927">
    <property type="entry name" value="Cytidine deaminase-like"/>
    <property type="match status" value="1"/>
</dbReference>
<dbReference type="Gene3D" id="3.40.140.10">
    <property type="entry name" value="Cytidine Deaminase, domain 2"/>
    <property type="match status" value="1"/>
</dbReference>
<reference evidence="4" key="1">
    <citation type="submission" date="2018-05" db="EMBL/GenBank/DDBJ databases">
        <authorList>
            <person name="Lanie J.A."/>
            <person name="Ng W.-L."/>
            <person name="Kazmierczak K.M."/>
            <person name="Andrzejewski T.M."/>
            <person name="Davidsen T.M."/>
            <person name="Wayne K.J."/>
            <person name="Tettelin H."/>
            <person name="Glass J.I."/>
            <person name="Rusch D."/>
            <person name="Podicherti R."/>
            <person name="Tsui H.-C.T."/>
            <person name="Winkler M.E."/>
        </authorList>
    </citation>
    <scope>NUCLEOTIDE SEQUENCE</scope>
</reference>
<dbReference type="PANTHER" id="PTHR30592">
    <property type="entry name" value="FORMATE DEHYDROGENASE"/>
    <property type="match status" value="1"/>
</dbReference>
<dbReference type="Gene3D" id="3.10.20.10">
    <property type="match status" value="1"/>
</dbReference>
<keyword evidence="1" id="KW-0963">Cytoplasm</keyword>
<dbReference type="GO" id="GO:0006777">
    <property type="term" value="P:Mo-molybdopterin cofactor biosynthetic process"/>
    <property type="evidence" value="ECO:0007669"/>
    <property type="project" value="UniProtKB-KW"/>
</dbReference>
<dbReference type="HAMAP" id="MF_00187">
    <property type="entry name" value="FdhD"/>
    <property type="match status" value="1"/>
</dbReference>
<feature type="non-terminal residue" evidence="4">
    <location>
        <position position="307"/>
    </location>
</feature>
<gene>
    <name evidence="4" type="ORF">METZ01_LOCUS275131</name>
</gene>
<proteinExistence type="inferred from homology"/>
<evidence type="ECO:0000256" key="2">
    <source>
        <dbReference type="ARBA" id="ARBA00023150"/>
    </source>
</evidence>
<dbReference type="InterPro" id="IPR003786">
    <property type="entry name" value="FdhD"/>
</dbReference>
<organism evidence="4">
    <name type="scientific">marine metagenome</name>
    <dbReference type="NCBI Taxonomy" id="408172"/>
    <lineage>
        <taxon>unclassified sequences</taxon>
        <taxon>metagenomes</taxon>
        <taxon>ecological metagenomes</taxon>
    </lineage>
</organism>
<evidence type="ECO:0000256" key="1">
    <source>
        <dbReference type="ARBA" id="ARBA00022490"/>
    </source>
</evidence>
<feature type="compositionally biased region" description="Polar residues" evidence="3">
    <location>
        <begin position="1"/>
        <end position="19"/>
    </location>
</feature>
<evidence type="ECO:0000313" key="4">
    <source>
        <dbReference type="EMBL" id="SVC22277.1"/>
    </source>
</evidence>
<dbReference type="PIRSF" id="PIRSF015626">
    <property type="entry name" value="FdhD"/>
    <property type="match status" value="1"/>
</dbReference>
<dbReference type="Pfam" id="PF02634">
    <property type="entry name" value="FdhD-NarQ"/>
    <property type="match status" value="1"/>
</dbReference>